<accession>A0A183A0E1</accession>
<reference evidence="1" key="1">
    <citation type="submission" date="2016-06" db="UniProtKB">
        <authorList>
            <consortium name="WormBaseParasite"/>
        </authorList>
    </citation>
    <scope>IDENTIFICATION</scope>
</reference>
<sequence length="133" mass="14986">LSMLLRLLEHHQTKDKLISNLGETSVAVNLYTLIMKPLDEVDANAKKKTLQILHILLSSGRVPDSSRMQLFLDDYGGFASLMMHHTNFSSLLHEEASVKIFLKILQKGEELTSAVPQIVVNKDGVTHIEDFFK</sequence>
<name>A0A183A0E1_9TREM</name>
<evidence type="ECO:0000313" key="1">
    <source>
        <dbReference type="WBParaSite" id="ECPE_0000042601-mRNA-1"/>
    </source>
</evidence>
<organism evidence="1">
    <name type="scientific">Echinostoma caproni</name>
    <dbReference type="NCBI Taxonomy" id="27848"/>
    <lineage>
        <taxon>Eukaryota</taxon>
        <taxon>Metazoa</taxon>
        <taxon>Spiralia</taxon>
        <taxon>Lophotrochozoa</taxon>
        <taxon>Platyhelminthes</taxon>
        <taxon>Trematoda</taxon>
        <taxon>Digenea</taxon>
        <taxon>Plagiorchiida</taxon>
        <taxon>Echinostomata</taxon>
        <taxon>Echinostomatoidea</taxon>
        <taxon>Echinostomatidae</taxon>
        <taxon>Echinostoma</taxon>
    </lineage>
</organism>
<dbReference type="AlphaFoldDB" id="A0A183A0E1"/>
<proteinExistence type="predicted"/>
<dbReference type="WBParaSite" id="ECPE_0000042601-mRNA-1">
    <property type="protein sequence ID" value="ECPE_0000042601-mRNA-1"/>
    <property type="gene ID" value="ECPE_0000042601"/>
</dbReference>
<protein>
    <submittedName>
        <fullName evidence="1">GBD/FH3 domain-containing protein</fullName>
    </submittedName>
</protein>